<keyword evidence="8" id="KW-1185">Reference proteome</keyword>
<dbReference type="STRING" id="1169540.A0A0G4FJQ8"/>
<keyword evidence="1" id="KW-0479">Metal-binding</keyword>
<evidence type="ECO:0000313" key="8">
    <source>
        <dbReference type="Proteomes" id="UP000041254"/>
    </source>
</evidence>
<evidence type="ECO:0000256" key="4">
    <source>
        <dbReference type="PROSITE-ProRule" id="PRU00472"/>
    </source>
</evidence>
<dbReference type="Proteomes" id="UP000041254">
    <property type="component" value="Unassembled WGS sequence"/>
</dbReference>
<feature type="compositionally biased region" description="Basic and acidic residues" evidence="5">
    <location>
        <begin position="1094"/>
        <end position="1107"/>
    </location>
</feature>
<reference evidence="7 8" key="1">
    <citation type="submission" date="2014-11" db="EMBL/GenBank/DDBJ databases">
        <authorList>
            <person name="Zhu J."/>
            <person name="Qi W."/>
            <person name="Song R."/>
        </authorList>
    </citation>
    <scope>NUCLEOTIDE SEQUENCE [LARGE SCALE GENOMIC DNA]</scope>
</reference>
<dbReference type="GO" id="GO:0006351">
    <property type="term" value="P:DNA-templated transcription"/>
    <property type="evidence" value="ECO:0007669"/>
    <property type="project" value="InterPro"/>
</dbReference>
<feature type="domain" description="TFIIS-type" evidence="6">
    <location>
        <begin position="1389"/>
        <end position="1429"/>
    </location>
</feature>
<feature type="compositionally biased region" description="Low complexity" evidence="5">
    <location>
        <begin position="583"/>
        <end position="604"/>
    </location>
</feature>
<dbReference type="PROSITE" id="PS51133">
    <property type="entry name" value="ZF_TFIIS_2"/>
    <property type="match status" value="1"/>
</dbReference>
<feature type="region of interest" description="Disordered" evidence="5">
    <location>
        <begin position="1143"/>
        <end position="1171"/>
    </location>
</feature>
<dbReference type="VEuPathDB" id="CryptoDB:Vbra_96"/>
<dbReference type="InterPro" id="IPR001222">
    <property type="entry name" value="Znf_TFIIS"/>
</dbReference>
<feature type="compositionally biased region" description="Acidic residues" evidence="5">
    <location>
        <begin position="823"/>
        <end position="835"/>
    </location>
</feature>
<evidence type="ECO:0000256" key="3">
    <source>
        <dbReference type="ARBA" id="ARBA00022833"/>
    </source>
</evidence>
<name>A0A0G4FJQ8_VITBC</name>
<feature type="region of interest" description="Disordered" evidence="5">
    <location>
        <begin position="532"/>
        <end position="851"/>
    </location>
</feature>
<feature type="compositionally biased region" description="Low complexity" evidence="5">
    <location>
        <begin position="729"/>
        <end position="743"/>
    </location>
</feature>
<feature type="region of interest" description="Disordered" evidence="5">
    <location>
        <begin position="972"/>
        <end position="994"/>
    </location>
</feature>
<dbReference type="SMART" id="SM00440">
    <property type="entry name" value="ZnF_C2C2"/>
    <property type="match status" value="1"/>
</dbReference>
<feature type="compositionally biased region" description="Low complexity" evidence="5">
    <location>
        <begin position="799"/>
        <end position="821"/>
    </location>
</feature>
<feature type="compositionally biased region" description="Basic and acidic residues" evidence="5">
    <location>
        <begin position="783"/>
        <end position="798"/>
    </location>
</feature>
<gene>
    <name evidence="7" type="ORF">Vbra_96</name>
</gene>
<accession>A0A0G4FJQ8</accession>
<dbReference type="OrthoDB" id="10056816at2759"/>
<proteinExistence type="predicted"/>
<evidence type="ECO:0000256" key="2">
    <source>
        <dbReference type="ARBA" id="ARBA00022771"/>
    </source>
</evidence>
<dbReference type="GO" id="GO:0008270">
    <property type="term" value="F:zinc ion binding"/>
    <property type="evidence" value="ECO:0007669"/>
    <property type="project" value="UniProtKB-KW"/>
</dbReference>
<evidence type="ECO:0000313" key="7">
    <source>
        <dbReference type="EMBL" id="CEM13929.1"/>
    </source>
</evidence>
<feature type="compositionally biased region" description="Pro residues" evidence="5">
    <location>
        <begin position="676"/>
        <end position="728"/>
    </location>
</feature>
<feature type="region of interest" description="Disordered" evidence="5">
    <location>
        <begin position="1094"/>
        <end position="1128"/>
    </location>
</feature>
<dbReference type="Pfam" id="PF01096">
    <property type="entry name" value="Zn_ribbon_TFIIS"/>
    <property type="match status" value="1"/>
</dbReference>
<organism evidence="7 8">
    <name type="scientific">Vitrella brassicaformis (strain CCMP3155)</name>
    <dbReference type="NCBI Taxonomy" id="1169540"/>
    <lineage>
        <taxon>Eukaryota</taxon>
        <taxon>Sar</taxon>
        <taxon>Alveolata</taxon>
        <taxon>Colpodellida</taxon>
        <taxon>Vitrellaceae</taxon>
        <taxon>Vitrella</taxon>
    </lineage>
</organism>
<evidence type="ECO:0000259" key="6">
    <source>
        <dbReference type="PROSITE" id="PS51133"/>
    </source>
</evidence>
<dbReference type="InterPro" id="IPR034004">
    <property type="entry name" value="Zn_ribbon_RPA12_C"/>
</dbReference>
<dbReference type="SUPFAM" id="SSF57783">
    <property type="entry name" value="Zinc beta-ribbon"/>
    <property type="match status" value="1"/>
</dbReference>
<feature type="compositionally biased region" description="Acidic residues" evidence="5">
    <location>
        <begin position="542"/>
        <end position="559"/>
    </location>
</feature>
<sequence>MTTQEFYYYETGRYDWPKWLPLPPKGDRGCMDTTSDMFGKYEDGTLMWSEWRVKHLGEFERDKVLRHIFRKNFKHYGVRPGWIQDLYDEYWDDTKPGGHERTPYAIHGLWEELCFLLYRPKRDKTDQMMARLPKVKEEYERMMAKRMERTKWLKKIFIDKKLCQPARCTGVGFMDPRMIEQWHQHWRCIYEYAWTCIRSYVDTRTDGKREMDYWNPEWYPEMVDWFSTHNDSYWSFPEGAYACADMPYHDMVMFTGQAGFTNADSGHTNEANDVQSDISREPDFSDFEMHDEPFWDSKVRAEDVETDIAMTDPWNTDSEEDREWKAERRARKKRKKNEDELPSDFELDGRMDDNSVKLLHPLCQFANWGSWRQAYKEYQCCRCGSSIQPFKCTLSNAQNFMSHECHVCRTTRVVWPHLGPMAPRNTPLPAPYPPPSRPYNTNADPLRIMWDMDGCIEGTNRWCYHMMAGLGFFEDGEEKEEVVRQSFLQEGRMKKSDWFKDKFRYAYPDYMPRWYGDTYGCIDNRLADRDRQRAAMAAEQGSEQEEEDEQEGGAEEGQEQAEHGQELGSGNGSGRGVEEEESSSSSSSSSGSSSSGSSSSSSEPPEGDSGEGAAQPMPEEVQIWPTMSESLLTSLEEGFDPQKGWMHYLLQEGQQPPPQQPPVIKQEPMEEGEQPQPHPQPPAGPSLLPLPPQPLQQPAQPPQQPSEPSQPPAGPWPPQQPPPPPQQPPQSAAPAAPAAAATPAPAPEVPEVPEMPVVKQEEGSEEVSLEGLPILTDEMLDAAVREATKEDSSVEDQRQMAAPEPAEAAGEVETAEQQQEGEGAGEGEQKEELDELDHQQRGQEEDIQRHCMSPSVAKYVFKDGPPDQLALITKHGYGGDLFVPCQEHSSPDDISDYEFIPPNPPTAKRGVKRPTQYCAGLVAIDGQKYENKVGKPRWHRDEWRGPWAVHGDKAEVQRRYVDNQNFRRKMERTASVVKGDARERGFDPSPYADDLVPLPPPPSDRKLPKDRQIITGYPGTAYTTEDLLQFKQNTRVTVRQSLSEKEDKALTERDLYSGVQTCKGYDDCNGYAGSWLPWQMAWNSGYQWRWDQGEKDTAERKKNETPAHLKSMTKFQRRKKANPESVKHHPLWGKVVGVPFDDPLDDLPHPDLDPARQPPEDDDKPKFIPPRPRTAYHVVTNPGPIYATVDGQHPDVHKWRGERFKGPTYSPDYPPKISKAEYAVRRNEYFRTGAFTAMAQRKVLRELDGHMADTEEVGGGRPVRRQRRTQRASYPRFYKEEGERKKKGTGGGRQHVKAQTDFLVNDEKDRGRAQMRDAPPEVDEYWGQQSVTCAPHVIEEEWMYMPEYWRRWREWGHPACPVTLCRGLSYPILSHPFIIDDKYEQYRYICEECPRCGHPRMRFATKQCRGMDEGMTVLYECPLCEYRFVQND</sequence>
<dbReference type="CDD" id="cd10507">
    <property type="entry name" value="Zn-ribbon_RPA12"/>
    <property type="match status" value="1"/>
</dbReference>
<keyword evidence="2 4" id="KW-0863">Zinc-finger</keyword>
<evidence type="ECO:0000256" key="5">
    <source>
        <dbReference type="SAM" id="MobiDB-lite"/>
    </source>
</evidence>
<dbReference type="Gene3D" id="2.20.25.10">
    <property type="match status" value="1"/>
</dbReference>
<dbReference type="EMBL" id="CDMY01000449">
    <property type="protein sequence ID" value="CEM13929.1"/>
    <property type="molecule type" value="Genomic_DNA"/>
</dbReference>
<feature type="compositionally biased region" description="Basic and acidic residues" evidence="5">
    <location>
        <begin position="836"/>
        <end position="849"/>
    </location>
</feature>
<keyword evidence="3" id="KW-0862">Zinc</keyword>
<protein>
    <recommendedName>
        <fullName evidence="6">TFIIS-type domain-containing protein</fullName>
    </recommendedName>
</protein>
<dbReference type="GO" id="GO:0003676">
    <property type="term" value="F:nucleic acid binding"/>
    <property type="evidence" value="ECO:0007669"/>
    <property type="project" value="InterPro"/>
</dbReference>
<evidence type="ECO:0000256" key="1">
    <source>
        <dbReference type="ARBA" id="ARBA00022723"/>
    </source>
</evidence>
<dbReference type="InParanoid" id="A0A0G4FJQ8"/>